<dbReference type="EMBL" id="FOBI01000031">
    <property type="protein sequence ID" value="SEL90008.1"/>
    <property type="molecule type" value="Genomic_DNA"/>
</dbReference>
<dbReference type="AlphaFoldDB" id="A0A1H7TZZ7"/>
<keyword evidence="2" id="KW-1185">Reference proteome</keyword>
<dbReference type="STRING" id="641665.GCA_002104455_02229"/>
<evidence type="ECO:0000313" key="1">
    <source>
        <dbReference type="EMBL" id="SEL90008.1"/>
    </source>
</evidence>
<name>A0A1H7TZZ7_9GAMM</name>
<accession>A0A1H7TZZ7</accession>
<reference evidence="2" key="1">
    <citation type="submission" date="2016-10" db="EMBL/GenBank/DDBJ databases">
        <authorList>
            <person name="Varghese N."/>
            <person name="Submissions S."/>
        </authorList>
    </citation>
    <scope>NUCLEOTIDE SEQUENCE [LARGE SCALE GENOMIC DNA]</scope>
    <source>
        <strain evidence="2">CGMCC 1.9127</strain>
    </source>
</reference>
<evidence type="ECO:0000313" key="2">
    <source>
        <dbReference type="Proteomes" id="UP000199297"/>
    </source>
</evidence>
<dbReference type="RefSeq" id="WP_085286162.1">
    <property type="nucleotide sequence ID" value="NZ_FOBI01000031.1"/>
</dbReference>
<proteinExistence type="predicted"/>
<sequence length="731" mass="84194">MSITLLQERIDEGIKDNEGGEQTRFRHYKTALNNLLDNNIVNPKDLQLALGEDLENTVSKLKEILISKGKSDTRSPLTRVRRLSEYYQQIFDIDDSGMTFSQLLQAAVLRKHDNLWTEEVTPKTQSKITAKGYITYRHVAKDIIITSKETYPEAWENVDLKKPTTLGSASKVLRDYITGESIPSERVPDERIHFIERYLLLPKNSLLSKIGRKIDHADRGRTDKEKAQHNVNKVKLIHKNLNDKLQKVFDEYSAYKLHGTQPEIKNISEKLAKSRHFKILAKVKEINRKTVNWTVNSKGKCGSQDGFKSQLLGFQHYCVTELGMNFEDIGSEQLSDPTVFSEIVEWASTKQTGASWVDRLLNWVHRGIQDQGYLRLCADVGENRTQEEFFDDLDLFKSSYIDWAKEIKKGIGESGKGGKKGKQNIDFLLQIQPYSERRRVMFEASCWLMQKAEMYQRDAHFKLKAANKAPGPVAREKYLKSASTFIRKAFNYAKVAFVQEVSFINIPRSDNWTMLKYYPNAKVQDSSYASMTFLRQQNRYQLFIPCHGSSLVDDDAHSVRYIKNADSENATDIDVQLPERITPLIKKLLSIRKDYIEMDLVPYGDCDPETMDILLPWRSIRAEDTDDEVLLAIREKFIHSAAKFGENFCHLTYTAYLHILPEAKQHGINIHAMRHIVAETHLEENPGDYIGAASKLNDDVDQIIRTYGDKDRSKSMKRVAELESEGFEYKF</sequence>
<protein>
    <submittedName>
        <fullName evidence="1">Uncharacterized protein</fullName>
    </submittedName>
</protein>
<dbReference type="Proteomes" id="UP000199297">
    <property type="component" value="Unassembled WGS sequence"/>
</dbReference>
<organism evidence="1 2">
    <name type="scientific">Colwellia chukchiensis</name>
    <dbReference type="NCBI Taxonomy" id="641665"/>
    <lineage>
        <taxon>Bacteria</taxon>
        <taxon>Pseudomonadati</taxon>
        <taxon>Pseudomonadota</taxon>
        <taxon>Gammaproteobacteria</taxon>
        <taxon>Alteromonadales</taxon>
        <taxon>Colwelliaceae</taxon>
        <taxon>Colwellia</taxon>
    </lineage>
</organism>
<gene>
    <name evidence="1" type="ORF">SAMN05216262_1318</name>
</gene>